<feature type="site" description="Stabilizes the basic form of H active site to accept a proton" evidence="7">
    <location>
        <position position="124"/>
    </location>
</feature>
<keyword evidence="4 7" id="KW-0694">RNA-binding</keyword>
<dbReference type="GO" id="GO:0016787">
    <property type="term" value="F:hydrolase activity"/>
    <property type="evidence" value="ECO:0007669"/>
    <property type="project" value="UniProtKB-KW"/>
</dbReference>
<keyword evidence="2 7" id="KW-0820">tRNA-binding</keyword>
<proteinExistence type="inferred from homology"/>
<gene>
    <name evidence="7" type="primary">pth</name>
    <name evidence="8" type="ORF">LY04_00086</name>
</gene>
<feature type="binding site" evidence="7">
    <location>
        <position position="46"/>
    </location>
    <ligand>
        <name>tRNA</name>
        <dbReference type="ChEBI" id="CHEBI:17843"/>
    </ligand>
</feature>
<dbReference type="EC" id="3.1.1.29" evidence="1 7"/>
<sequence>MCSGKSAVQGGHYRCTSLEYDVILTADSAMQPIELIVGLANPGPEYAQTRHNAGAWYVAELARLHGTQLKEEGKFFGWTGRVRIAGKDVRLLVPATFMNRSGKSVAALANFYQIPPESILVAHDELDLSPGTARFKQGGGHGGHNGLRDIISSLGNSKDFFRLRLGIGHPGDKSRVAGFVLTKAPATEQTLLDAAVDEAVRATDILFSDGMPKAMNRLHAFNADSTK</sequence>
<dbReference type="PANTHER" id="PTHR17224:SF1">
    <property type="entry name" value="PEPTIDYL-TRNA HYDROLASE"/>
    <property type="match status" value="1"/>
</dbReference>
<name>A0ABY2F2N2_9GAMM</name>
<keyword evidence="7" id="KW-0963">Cytoplasm</keyword>
<accession>A0ABY2F2N2</accession>
<evidence type="ECO:0000256" key="1">
    <source>
        <dbReference type="ARBA" id="ARBA00013260"/>
    </source>
</evidence>
<dbReference type="InterPro" id="IPR018171">
    <property type="entry name" value="Pept_tRNA_hydro_CS"/>
</dbReference>
<feature type="binding site" evidence="7">
    <location>
        <position position="97"/>
    </location>
    <ligand>
        <name>tRNA</name>
        <dbReference type="ChEBI" id="CHEBI:17843"/>
    </ligand>
</feature>
<comment type="similarity">
    <text evidence="5 7">Belongs to the PTH family.</text>
</comment>
<keyword evidence="9" id="KW-1185">Reference proteome</keyword>
<comment type="function">
    <text evidence="7">Catalyzes the release of premature peptidyl moieties from peptidyl-tRNA molecules trapped in stalled 50S ribosomal subunits, and thus maintains levels of free tRNAs and 50S ribosomes.</text>
</comment>
<feature type="site" description="Discriminates between blocked and unblocked aminoacyl-tRNA" evidence="7">
    <location>
        <position position="41"/>
    </location>
</feature>
<evidence type="ECO:0000256" key="3">
    <source>
        <dbReference type="ARBA" id="ARBA00022801"/>
    </source>
</evidence>
<dbReference type="HAMAP" id="MF_00083">
    <property type="entry name" value="Pept_tRNA_hydro_bact"/>
    <property type="match status" value="1"/>
</dbReference>
<dbReference type="CDD" id="cd00462">
    <property type="entry name" value="PTH"/>
    <property type="match status" value="1"/>
</dbReference>
<evidence type="ECO:0000313" key="9">
    <source>
        <dbReference type="Proteomes" id="UP000295058"/>
    </source>
</evidence>
<dbReference type="EMBL" id="SODO01000001">
    <property type="protein sequence ID" value="TDW62035.1"/>
    <property type="molecule type" value="Genomic_DNA"/>
</dbReference>
<dbReference type="PROSITE" id="PS01196">
    <property type="entry name" value="PEPT_TRNA_HYDROL_2"/>
    <property type="match status" value="1"/>
</dbReference>
<comment type="subcellular location">
    <subcellularLocation>
        <location evidence="7">Cytoplasm</location>
    </subcellularLocation>
</comment>
<comment type="function">
    <text evidence="7">Hydrolyzes ribosome-free peptidyl-tRNAs (with 1 or more amino acids incorporated), which drop off the ribosome during protein synthesis, or as a result of ribosome stalling.</text>
</comment>
<dbReference type="SUPFAM" id="SSF53178">
    <property type="entry name" value="Peptidyl-tRNA hydrolase-like"/>
    <property type="match status" value="1"/>
</dbReference>
<evidence type="ECO:0000256" key="7">
    <source>
        <dbReference type="HAMAP-Rule" id="MF_00083"/>
    </source>
</evidence>
<comment type="subunit">
    <text evidence="7">Monomer.</text>
</comment>
<dbReference type="Proteomes" id="UP000295058">
    <property type="component" value="Unassembled WGS sequence"/>
</dbReference>
<evidence type="ECO:0000256" key="6">
    <source>
        <dbReference type="ARBA" id="ARBA00050038"/>
    </source>
</evidence>
<dbReference type="Gene3D" id="3.40.50.1470">
    <property type="entry name" value="Peptidyl-tRNA hydrolase"/>
    <property type="match status" value="1"/>
</dbReference>
<feature type="binding site" evidence="7">
    <location>
        <position position="145"/>
    </location>
    <ligand>
        <name>tRNA</name>
        <dbReference type="ChEBI" id="CHEBI:17843"/>
    </ligand>
</feature>
<dbReference type="InterPro" id="IPR036416">
    <property type="entry name" value="Pept_tRNA_hydro_sf"/>
</dbReference>
<protein>
    <recommendedName>
        <fullName evidence="6 7">Peptidyl-tRNA hydrolase</fullName>
        <shortName evidence="7">Pth</shortName>
        <ecNumber evidence="1 7">3.1.1.29</ecNumber>
    </recommendedName>
</protein>
<feature type="active site" description="Proton acceptor" evidence="7">
    <location>
        <position position="51"/>
    </location>
</feature>
<evidence type="ECO:0000313" key="8">
    <source>
        <dbReference type="EMBL" id="TDW62035.1"/>
    </source>
</evidence>
<dbReference type="NCBIfam" id="TIGR00447">
    <property type="entry name" value="pth"/>
    <property type="match status" value="1"/>
</dbReference>
<dbReference type="PANTHER" id="PTHR17224">
    <property type="entry name" value="PEPTIDYL-TRNA HYDROLASE"/>
    <property type="match status" value="1"/>
</dbReference>
<reference evidence="8 9" key="1">
    <citation type="submission" date="2019-03" db="EMBL/GenBank/DDBJ databases">
        <title>Genomic Encyclopedia of Archaeal and Bacterial Type Strains, Phase II (KMG-II): from individual species to whole genera.</title>
        <authorList>
            <person name="Goeker M."/>
        </authorList>
    </citation>
    <scope>NUCLEOTIDE SEQUENCE [LARGE SCALE GENOMIC DNA]</scope>
    <source>
        <strain evidence="8 9">DSM 15594</strain>
    </source>
</reference>
<organism evidence="8 9">
    <name type="scientific">Oceanimonas baumannii</name>
    <dbReference type="NCBI Taxonomy" id="129578"/>
    <lineage>
        <taxon>Bacteria</taxon>
        <taxon>Pseudomonadati</taxon>
        <taxon>Pseudomonadota</taxon>
        <taxon>Gammaproteobacteria</taxon>
        <taxon>Aeromonadales</taxon>
        <taxon>Aeromonadaceae</taxon>
        <taxon>Oceanimonas</taxon>
    </lineage>
</organism>
<feature type="binding site" evidence="7">
    <location>
        <position position="99"/>
    </location>
    <ligand>
        <name>tRNA</name>
        <dbReference type="ChEBI" id="CHEBI:17843"/>
    </ligand>
</feature>
<dbReference type="Pfam" id="PF01195">
    <property type="entry name" value="Pept_tRNA_hydro"/>
    <property type="match status" value="1"/>
</dbReference>
<evidence type="ECO:0000256" key="5">
    <source>
        <dbReference type="ARBA" id="ARBA00038063"/>
    </source>
</evidence>
<dbReference type="InterPro" id="IPR001328">
    <property type="entry name" value="Pept_tRNA_hydro"/>
</dbReference>
<comment type="catalytic activity">
    <reaction evidence="7">
        <text>an N-acyl-L-alpha-aminoacyl-tRNA + H2O = an N-acyl-L-amino acid + a tRNA + H(+)</text>
        <dbReference type="Rhea" id="RHEA:54448"/>
        <dbReference type="Rhea" id="RHEA-COMP:10123"/>
        <dbReference type="Rhea" id="RHEA-COMP:13883"/>
        <dbReference type="ChEBI" id="CHEBI:15377"/>
        <dbReference type="ChEBI" id="CHEBI:15378"/>
        <dbReference type="ChEBI" id="CHEBI:59874"/>
        <dbReference type="ChEBI" id="CHEBI:78442"/>
        <dbReference type="ChEBI" id="CHEBI:138191"/>
        <dbReference type="EC" id="3.1.1.29"/>
    </reaction>
</comment>
<comment type="caution">
    <text evidence="8">The sequence shown here is derived from an EMBL/GenBank/DDBJ whole genome shotgun (WGS) entry which is preliminary data.</text>
</comment>
<evidence type="ECO:0000256" key="4">
    <source>
        <dbReference type="ARBA" id="ARBA00022884"/>
    </source>
</evidence>
<evidence type="ECO:0000256" key="2">
    <source>
        <dbReference type="ARBA" id="ARBA00022555"/>
    </source>
</evidence>
<keyword evidence="3 7" id="KW-0378">Hydrolase</keyword>